<evidence type="ECO:0000256" key="13">
    <source>
        <dbReference type="ARBA" id="ARBA00022989"/>
    </source>
</evidence>
<dbReference type="GO" id="GO:0043161">
    <property type="term" value="P:proteasome-mediated ubiquitin-dependent protein catabolic process"/>
    <property type="evidence" value="ECO:0000318"/>
    <property type="project" value="GO_Central"/>
</dbReference>
<comment type="catalytic activity">
    <reaction evidence="1">
        <text>S-ubiquitinyl-[E2 ubiquitin-conjugating enzyme]-L-cysteine + [acceptor protein]-L-lysine = [E2 ubiquitin-conjugating enzyme]-L-cysteine + N(6)-ubiquitinyl-[acceptor protein]-L-lysine.</text>
        <dbReference type="EC" id="2.3.2.27"/>
    </reaction>
</comment>
<keyword evidence="9 15" id="KW-0863">Zinc-finger</keyword>
<evidence type="ECO:0000256" key="15">
    <source>
        <dbReference type="PROSITE-ProRule" id="PRU00175"/>
    </source>
</evidence>
<evidence type="ECO:0000256" key="3">
    <source>
        <dbReference type="ARBA" id="ARBA00004906"/>
    </source>
</evidence>
<feature type="transmembrane region" description="Helical" evidence="17">
    <location>
        <begin position="138"/>
        <end position="160"/>
    </location>
</feature>
<dbReference type="InterPro" id="IPR057992">
    <property type="entry name" value="TPR_SYVN1_N"/>
</dbReference>
<dbReference type="GO" id="GO:0005789">
    <property type="term" value="C:endoplasmic reticulum membrane"/>
    <property type="evidence" value="ECO:0007669"/>
    <property type="project" value="UniProtKB-SubCell"/>
</dbReference>
<dbReference type="GO" id="GO:0036503">
    <property type="term" value="P:ERAD pathway"/>
    <property type="evidence" value="ECO:0000318"/>
    <property type="project" value="GO_Central"/>
</dbReference>
<dbReference type="GO" id="GO:0061630">
    <property type="term" value="F:ubiquitin protein ligase activity"/>
    <property type="evidence" value="ECO:0000318"/>
    <property type="project" value="GO_Central"/>
</dbReference>
<protein>
    <recommendedName>
        <fullName evidence="5">RING-type E3 ubiquitin transferase</fullName>
        <ecNumber evidence="5">2.3.2.27</ecNumber>
    </recommendedName>
</protein>
<dbReference type="PROSITE" id="PS50089">
    <property type="entry name" value="ZF_RING_2"/>
    <property type="match status" value="1"/>
</dbReference>
<evidence type="ECO:0000259" key="18">
    <source>
        <dbReference type="PROSITE" id="PS50089"/>
    </source>
</evidence>
<evidence type="ECO:0000256" key="8">
    <source>
        <dbReference type="ARBA" id="ARBA00022723"/>
    </source>
</evidence>
<keyword evidence="20" id="KW-1185">Reference proteome</keyword>
<dbReference type="Proteomes" id="UP000005238">
    <property type="component" value="Unassembled WGS sequence"/>
</dbReference>
<accession>H3GIV4</accession>
<feature type="region of interest" description="Disordered" evidence="16">
    <location>
        <begin position="576"/>
        <end position="664"/>
    </location>
</feature>
<dbReference type="InterPro" id="IPR001841">
    <property type="entry name" value="Znf_RING"/>
</dbReference>
<dbReference type="InterPro" id="IPR050731">
    <property type="entry name" value="HRD1_E3_ubiq-ligases"/>
</dbReference>
<evidence type="ECO:0000256" key="17">
    <source>
        <dbReference type="SAM" id="Phobius"/>
    </source>
</evidence>
<keyword evidence="14 17" id="KW-0472">Membrane</keyword>
<feature type="domain" description="RING-type" evidence="18">
    <location>
        <begin position="298"/>
        <end position="338"/>
    </location>
</feature>
<dbReference type="OMA" id="PGMGAPF"/>
<evidence type="ECO:0000256" key="6">
    <source>
        <dbReference type="ARBA" id="ARBA00022679"/>
    </source>
</evidence>
<dbReference type="Gene3D" id="3.30.40.10">
    <property type="entry name" value="Zinc/RING finger domain, C3HC4 (zinc finger)"/>
    <property type="match status" value="1"/>
</dbReference>
<proteinExistence type="inferred from homology"/>
<dbReference type="Pfam" id="PF25563">
    <property type="entry name" value="TPR_SYVN1_N"/>
    <property type="match status" value="1"/>
</dbReference>
<dbReference type="FunCoup" id="H3GIV4">
    <property type="interactions" value="214"/>
</dbReference>
<feature type="region of interest" description="Disordered" evidence="16">
    <location>
        <begin position="407"/>
        <end position="436"/>
    </location>
</feature>
<keyword evidence="13 17" id="KW-1133">Transmembrane helix</keyword>
<dbReference type="FunFam" id="3.30.40.10:FF:000682">
    <property type="entry name" value="E3 ubiquitin-protein ligase HRD1"/>
    <property type="match status" value="1"/>
</dbReference>
<dbReference type="InterPro" id="IPR058051">
    <property type="entry name" value="Znf_RING_synoviolin"/>
</dbReference>
<keyword evidence="6" id="KW-0808">Transferase</keyword>
<feature type="compositionally biased region" description="Polar residues" evidence="16">
    <location>
        <begin position="528"/>
        <end position="548"/>
    </location>
</feature>
<feature type="compositionally biased region" description="Low complexity" evidence="16">
    <location>
        <begin position="549"/>
        <end position="562"/>
    </location>
</feature>
<comment type="pathway">
    <text evidence="3">Protein modification; protein ubiquitination.</text>
</comment>
<dbReference type="HOGENOM" id="CLU_009169_5_0_1"/>
<keyword evidence="11" id="KW-0256">Endoplasmic reticulum</keyword>
<keyword evidence="10" id="KW-0833">Ubl conjugation pathway</keyword>
<evidence type="ECO:0000256" key="4">
    <source>
        <dbReference type="ARBA" id="ARBA00010089"/>
    </source>
</evidence>
<keyword evidence="8" id="KW-0479">Metal-binding</keyword>
<feature type="region of interest" description="Disordered" evidence="16">
    <location>
        <begin position="337"/>
        <end position="386"/>
    </location>
</feature>
<evidence type="ECO:0000256" key="5">
    <source>
        <dbReference type="ARBA" id="ARBA00012483"/>
    </source>
</evidence>
<dbReference type="PANTHER" id="PTHR22763">
    <property type="entry name" value="RING ZINC FINGER PROTEIN"/>
    <property type="match status" value="1"/>
</dbReference>
<dbReference type="CDD" id="cd16479">
    <property type="entry name" value="RING-H2_synoviolin"/>
    <property type="match status" value="1"/>
</dbReference>
<dbReference type="GO" id="GO:0008270">
    <property type="term" value="F:zinc ion binding"/>
    <property type="evidence" value="ECO:0007669"/>
    <property type="project" value="UniProtKB-KW"/>
</dbReference>
<feature type="region of interest" description="Disordered" evidence="16">
    <location>
        <begin position="482"/>
        <end position="502"/>
    </location>
</feature>
<dbReference type="EC" id="2.3.2.27" evidence="5"/>
<feature type="compositionally biased region" description="Basic and acidic residues" evidence="16">
    <location>
        <begin position="634"/>
        <end position="644"/>
    </location>
</feature>
<name>H3GIV4_PHYRM</name>
<keyword evidence="7 17" id="KW-0812">Transmembrane</keyword>
<feature type="compositionally biased region" description="Low complexity" evidence="16">
    <location>
        <begin position="576"/>
        <end position="589"/>
    </location>
</feature>
<comment type="subcellular location">
    <subcellularLocation>
        <location evidence="2">Endoplasmic reticulum membrane</location>
        <topology evidence="2">Multi-pass membrane protein</topology>
    </subcellularLocation>
</comment>
<reference evidence="19" key="2">
    <citation type="submission" date="2015-06" db="UniProtKB">
        <authorList>
            <consortium name="EnsemblProtists"/>
        </authorList>
    </citation>
    <scope>IDENTIFICATION</scope>
    <source>
        <strain evidence="19">Pr102</strain>
    </source>
</reference>
<feature type="transmembrane region" description="Helical" evidence="17">
    <location>
        <begin position="231"/>
        <end position="252"/>
    </location>
</feature>
<keyword evidence="12" id="KW-0862">Zinc</keyword>
<dbReference type="SUPFAM" id="SSF57850">
    <property type="entry name" value="RING/U-box"/>
    <property type="match status" value="1"/>
</dbReference>
<dbReference type="VEuPathDB" id="FungiDB:KRP22_1912"/>
<dbReference type="SMART" id="SM00184">
    <property type="entry name" value="RING"/>
    <property type="match status" value="1"/>
</dbReference>
<evidence type="ECO:0000313" key="19">
    <source>
        <dbReference type="EnsemblProtists" id="Phyra76018"/>
    </source>
</evidence>
<organism evidence="19 20">
    <name type="scientific">Phytophthora ramorum</name>
    <name type="common">Sudden oak death agent</name>
    <dbReference type="NCBI Taxonomy" id="164328"/>
    <lineage>
        <taxon>Eukaryota</taxon>
        <taxon>Sar</taxon>
        <taxon>Stramenopiles</taxon>
        <taxon>Oomycota</taxon>
        <taxon>Peronosporomycetes</taxon>
        <taxon>Peronosporales</taxon>
        <taxon>Peronosporaceae</taxon>
        <taxon>Phytophthora</taxon>
    </lineage>
</organism>
<dbReference type="EMBL" id="DS566012">
    <property type="status" value="NOT_ANNOTATED_CDS"/>
    <property type="molecule type" value="Genomic_DNA"/>
</dbReference>
<evidence type="ECO:0000256" key="7">
    <source>
        <dbReference type="ARBA" id="ARBA00022692"/>
    </source>
</evidence>
<evidence type="ECO:0000256" key="12">
    <source>
        <dbReference type="ARBA" id="ARBA00022833"/>
    </source>
</evidence>
<evidence type="ECO:0000256" key="11">
    <source>
        <dbReference type="ARBA" id="ARBA00022824"/>
    </source>
</evidence>
<feature type="transmembrane region" description="Helical" evidence="17">
    <location>
        <begin position="98"/>
        <end position="118"/>
    </location>
</feature>
<feature type="transmembrane region" description="Helical" evidence="17">
    <location>
        <begin position="181"/>
        <end position="201"/>
    </location>
</feature>
<reference evidence="20" key="1">
    <citation type="journal article" date="2006" name="Science">
        <title>Phytophthora genome sequences uncover evolutionary origins and mechanisms of pathogenesis.</title>
        <authorList>
            <person name="Tyler B.M."/>
            <person name="Tripathy S."/>
            <person name="Zhang X."/>
            <person name="Dehal P."/>
            <person name="Jiang R.H."/>
            <person name="Aerts A."/>
            <person name="Arredondo F.D."/>
            <person name="Baxter L."/>
            <person name="Bensasson D."/>
            <person name="Beynon J.L."/>
            <person name="Chapman J."/>
            <person name="Damasceno C.M."/>
            <person name="Dorrance A.E."/>
            <person name="Dou D."/>
            <person name="Dickerman A.W."/>
            <person name="Dubchak I.L."/>
            <person name="Garbelotto M."/>
            <person name="Gijzen M."/>
            <person name="Gordon S.G."/>
            <person name="Govers F."/>
            <person name="Grunwald N.J."/>
            <person name="Huang W."/>
            <person name="Ivors K.L."/>
            <person name="Jones R.W."/>
            <person name="Kamoun S."/>
            <person name="Krampis K."/>
            <person name="Lamour K.H."/>
            <person name="Lee M.K."/>
            <person name="McDonald W.H."/>
            <person name="Medina M."/>
            <person name="Meijer H.J."/>
            <person name="Nordberg E.K."/>
            <person name="Maclean D.J."/>
            <person name="Ospina-Giraldo M.D."/>
            <person name="Morris P.F."/>
            <person name="Phuntumart V."/>
            <person name="Putnam N.H."/>
            <person name="Rash S."/>
            <person name="Rose J.K."/>
            <person name="Sakihama Y."/>
            <person name="Salamov A.A."/>
            <person name="Savidor A."/>
            <person name="Scheuring C.F."/>
            <person name="Smith B.M."/>
            <person name="Sobral B.W."/>
            <person name="Terry A."/>
            <person name="Torto-Alalibo T.A."/>
            <person name="Win J."/>
            <person name="Xu Z."/>
            <person name="Zhang H."/>
            <person name="Grigoriev I.V."/>
            <person name="Rokhsar D.S."/>
            <person name="Boore J.L."/>
        </authorList>
    </citation>
    <scope>NUCLEOTIDE SEQUENCE [LARGE SCALE GENOMIC DNA]</scope>
    <source>
        <strain evidence="20">Pr102</strain>
    </source>
</reference>
<dbReference type="AlphaFoldDB" id="H3GIV4"/>
<dbReference type="EnsemblProtists" id="Phyra76018">
    <property type="protein sequence ID" value="Phyra76018"/>
    <property type="gene ID" value="Phyra76018"/>
</dbReference>
<feature type="compositionally biased region" description="Low complexity" evidence="16">
    <location>
        <begin position="410"/>
        <end position="436"/>
    </location>
</feature>
<dbReference type="STRING" id="164328.H3GIV4"/>
<evidence type="ECO:0000313" key="20">
    <source>
        <dbReference type="Proteomes" id="UP000005238"/>
    </source>
</evidence>
<dbReference type="InterPro" id="IPR013083">
    <property type="entry name" value="Znf_RING/FYVE/PHD"/>
</dbReference>
<evidence type="ECO:0000256" key="14">
    <source>
        <dbReference type="ARBA" id="ARBA00023136"/>
    </source>
</evidence>
<evidence type="ECO:0000256" key="16">
    <source>
        <dbReference type="SAM" id="MobiDB-lite"/>
    </source>
</evidence>
<dbReference type="GO" id="GO:0012505">
    <property type="term" value="C:endomembrane system"/>
    <property type="evidence" value="ECO:0000318"/>
    <property type="project" value="GO_Central"/>
</dbReference>
<evidence type="ECO:0000256" key="2">
    <source>
        <dbReference type="ARBA" id="ARBA00004477"/>
    </source>
</evidence>
<sequence>MKFWLYSSASLVACVGLLWYTYVTRQQFYPSVIYLVTSKVSVLVLGNAGLVLTTLFGRLLKTFFLGTLRDAEVELLHENVRYAVTETCLALTIFREEISFHVMVLFTALVFLKIFHWLSQARIEFIEQTDTISRLTHVRLVGLMTMLAAVDMGFVVWCTLKVMEMGPSVFILFGFEVRLQLLQKFLILLVTIVATFLRYVLYVVDSRMDGAWTNKFTYLFYLELVSEVTKLVVYLVFFMLIFTYYGMPLHIVRDLWISIKNLQRRIASYFRYRKITAHLNERFPNPTEEELQETDRTCIICREEMTPDACKKLPCSHIFHVDCLKMWVQRQQTCPTCRSTIPTGPRRPAAVPDGPAARAARPAAENNNAPPAPGAAAAPAVEAQRPAAPGAPRFRFGVAFGRVVPPPNPTGAAASTTPAGTTHTATPPASAGFPAAAPGHPFPAGYPNPYMSPMMFGPGMGAPFGFGMPGAYGMMPPFGMPPLGHVPPQSQQDMQQPGADPDSIQRQIDLLHAQLAVLQASAAQFGAPQQTQGVQQPPASAPTTQTGNPAQATPAAPLSAPATAFGTSGVPVAAASVPPPAAASEAAAPSEEDLEEKRPIPSQQQERVQSAAPASDPSTSLPLESKIPAAPQTEAERRREELRQRYNRIYSSSSASDNEEKKSD</sequence>
<feature type="compositionally biased region" description="Low complexity" evidence="16">
    <location>
        <begin position="346"/>
        <end position="386"/>
    </location>
</feature>
<dbReference type="VEuPathDB" id="FungiDB:KRP23_9385"/>
<feature type="transmembrane region" description="Helical" evidence="17">
    <location>
        <begin position="41"/>
        <end position="60"/>
    </location>
</feature>
<dbReference type="eggNOG" id="KOG0802">
    <property type="taxonomic scope" value="Eukaryota"/>
</dbReference>
<dbReference type="InParanoid" id="H3GIV4"/>
<feature type="region of interest" description="Disordered" evidence="16">
    <location>
        <begin position="528"/>
        <end position="562"/>
    </location>
</feature>
<evidence type="ECO:0000256" key="9">
    <source>
        <dbReference type="ARBA" id="ARBA00022771"/>
    </source>
</evidence>
<dbReference type="PANTHER" id="PTHR22763:SF184">
    <property type="entry name" value="E3 UBIQUITIN-PROTEIN LIGASE SYNOVIOLIN"/>
    <property type="match status" value="1"/>
</dbReference>
<dbReference type="Pfam" id="PF13639">
    <property type="entry name" value="zf-RING_2"/>
    <property type="match status" value="1"/>
</dbReference>
<comment type="similarity">
    <text evidence="4">Belongs to the HRD1 family.</text>
</comment>
<evidence type="ECO:0000256" key="10">
    <source>
        <dbReference type="ARBA" id="ARBA00022786"/>
    </source>
</evidence>
<evidence type="ECO:0000256" key="1">
    <source>
        <dbReference type="ARBA" id="ARBA00000900"/>
    </source>
</evidence>